<dbReference type="NCBIfam" id="NF041863">
    <property type="entry name" value="DVU0524_fam"/>
    <property type="match status" value="1"/>
</dbReference>
<reference evidence="1 2" key="1">
    <citation type="submission" date="2017-02" db="EMBL/GenBank/DDBJ databases">
        <authorList>
            <person name="Peterson S.W."/>
        </authorList>
    </citation>
    <scope>NUCLEOTIDE SEQUENCE [LARGE SCALE GENOMIC DNA]</scope>
    <source>
        <strain evidence="1 2">DSM 18034</strain>
    </source>
</reference>
<dbReference type="STRING" id="1121442.SAMN02745702_01718"/>
<name>A0A1T4W6N8_9BACT</name>
<dbReference type="AlphaFoldDB" id="A0A1T4W6N8"/>
<protein>
    <submittedName>
        <fullName evidence="1">Uncharacterized protein</fullName>
    </submittedName>
</protein>
<accession>A0A1T4W6N8</accession>
<dbReference type="InterPro" id="IPR049840">
    <property type="entry name" value="DVU0524-like"/>
</dbReference>
<evidence type="ECO:0000313" key="2">
    <source>
        <dbReference type="Proteomes" id="UP000189733"/>
    </source>
</evidence>
<evidence type="ECO:0000313" key="1">
    <source>
        <dbReference type="EMBL" id="SKA72847.1"/>
    </source>
</evidence>
<gene>
    <name evidence="1" type="ORF">SAMN02745702_01718</name>
</gene>
<dbReference type="OrthoDB" id="5471208at2"/>
<sequence length="140" mass="16253">MSAHFHDKDVELMLRHYGQQLLYARFMARSALAAGGYDVSEEEAALRAERRKELVEQISAEIVENLIPSDSQNPIVLEIMEDLEQEFKEKFELVYPPGEAGMHVYKESEVGFVPVPIRDRNQILRRLWEITQEKVDATMF</sequence>
<proteinExistence type="predicted"/>
<organism evidence="1 2">
    <name type="scientific">Desulfobaculum bizertense DSM 18034</name>
    <dbReference type="NCBI Taxonomy" id="1121442"/>
    <lineage>
        <taxon>Bacteria</taxon>
        <taxon>Pseudomonadati</taxon>
        <taxon>Thermodesulfobacteriota</taxon>
        <taxon>Desulfovibrionia</taxon>
        <taxon>Desulfovibrionales</taxon>
        <taxon>Desulfovibrionaceae</taxon>
        <taxon>Desulfobaculum</taxon>
    </lineage>
</organism>
<dbReference type="RefSeq" id="WP_078685006.1">
    <property type="nucleotide sequence ID" value="NZ_FUYA01000005.1"/>
</dbReference>
<dbReference type="Proteomes" id="UP000189733">
    <property type="component" value="Unassembled WGS sequence"/>
</dbReference>
<keyword evidence="2" id="KW-1185">Reference proteome</keyword>
<dbReference type="EMBL" id="FUYA01000005">
    <property type="protein sequence ID" value="SKA72847.1"/>
    <property type="molecule type" value="Genomic_DNA"/>
</dbReference>